<protein>
    <submittedName>
        <fullName evidence="1">Uncharacterized protein</fullName>
    </submittedName>
</protein>
<keyword evidence="2" id="KW-1185">Reference proteome</keyword>
<name>A0ACB8EHQ7_9SAUR</name>
<sequence>MSTTCTRHTDDDAQHAMPITPYPSQRECIIIVAKRVAQSFAKELAGSTFLVTSDARDLSVIVAYWHVYTSRFRDLNAAVGITPRGEANRKQAADHETLSQTVKELEATVERLMVLIEQGH</sequence>
<evidence type="ECO:0000313" key="2">
    <source>
        <dbReference type="Proteomes" id="UP000827872"/>
    </source>
</evidence>
<proteinExistence type="predicted"/>
<comment type="caution">
    <text evidence="1">The sequence shown here is derived from an EMBL/GenBank/DDBJ whole genome shotgun (WGS) entry which is preliminary data.</text>
</comment>
<dbReference type="Proteomes" id="UP000827872">
    <property type="component" value="Linkage Group LG03"/>
</dbReference>
<gene>
    <name evidence="1" type="ORF">K3G42_018806</name>
</gene>
<organism evidence="1 2">
    <name type="scientific">Sphaerodactylus townsendi</name>
    <dbReference type="NCBI Taxonomy" id="933632"/>
    <lineage>
        <taxon>Eukaryota</taxon>
        <taxon>Metazoa</taxon>
        <taxon>Chordata</taxon>
        <taxon>Craniata</taxon>
        <taxon>Vertebrata</taxon>
        <taxon>Euteleostomi</taxon>
        <taxon>Lepidosauria</taxon>
        <taxon>Squamata</taxon>
        <taxon>Bifurcata</taxon>
        <taxon>Gekkota</taxon>
        <taxon>Sphaerodactylidae</taxon>
        <taxon>Sphaerodactylus</taxon>
    </lineage>
</organism>
<evidence type="ECO:0000313" key="1">
    <source>
        <dbReference type="EMBL" id="KAH7992058.1"/>
    </source>
</evidence>
<reference evidence="1" key="1">
    <citation type="submission" date="2021-08" db="EMBL/GenBank/DDBJ databases">
        <title>The first chromosome-level gecko genome reveals the dynamic sex chromosomes of Neotropical dwarf geckos (Sphaerodactylidae: Sphaerodactylus).</title>
        <authorList>
            <person name="Pinto B.J."/>
            <person name="Keating S.E."/>
            <person name="Gamble T."/>
        </authorList>
    </citation>
    <scope>NUCLEOTIDE SEQUENCE</scope>
    <source>
        <strain evidence="1">TG3544</strain>
    </source>
</reference>
<accession>A0ACB8EHQ7</accession>
<dbReference type="EMBL" id="CM037616">
    <property type="protein sequence ID" value="KAH7992058.1"/>
    <property type="molecule type" value="Genomic_DNA"/>
</dbReference>